<evidence type="ECO:0000256" key="4">
    <source>
        <dbReference type="ARBA" id="ARBA00022747"/>
    </source>
</evidence>
<feature type="active site" evidence="6">
    <location>
        <position position="78"/>
    </location>
</feature>
<evidence type="ECO:0000256" key="8">
    <source>
        <dbReference type="RuleBase" id="RU000417"/>
    </source>
</evidence>
<evidence type="ECO:0000313" key="9">
    <source>
        <dbReference type="EMBL" id="MTU43387.1"/>
    </source>
</evidence>
<sequence length="312" mass="35224">MQGSNDRFRVVSLFCGAGGLDLGFEQAGFEILWSNDIDPDACSTHRLWSKATVVCKDVKNLNPNEIPVCDVVIGGFPCQGFSHAHIRKVDDERNVLYKFFVKVISERKPKVFVAENVKGILTLDKGRVIRTILNDFTLAGYKVTANLVNAADYGVPQDRERVFLIGFRNDFPTNWRFPAPSLKKVTIREALKNVPSPLPEEICQAAYSSMFKSRNRRRGWDDQSYTIPAMAKQTPLHPSSPRMIKISENQWIFGVGKTRRLSWKEAAAIQTFPLDMEFIGNLTSIYRQIGNAVPVKLAKVIALSIKPYLRDD</sequence>
<evidence type="ECO:0000313" key="10">
    <source>
        <dbReference type="Proteomes" id="UP000462362"/>
    </source>
</evidence>
<evidence type="ECO:0000256" key="7">
    <source>
        <dbReference type="RuleBase" id="RU000416"/>
    </source>
</evidence>
<evidence type="ECO:0000256" key="2">
    <source>
        <dbReference type="ARBA" id="ARBA00022679"/>
    </source>
</evidence>
<proteinExistence type="inferred from homology"/>
<dbReference type="Pfam" id="PF00145">
    <property type="entry name" value="DNA_methylase"/>
    <property type="match status" value="1"/>
</dbReference>
<dbReference type="InterPro" id="IPR029063">
    <property type="entry name" value="SAM-dependent_MTases_sf"/>
</dbReference>
<dbReference type="InterPro" id="IPR001525">
    <property type="entry name" value="C5_MeTfrase"/>
</dbReference>
<dbReference type="GO" id="GO:0009307">
    <property type="term" value="P:DNA restriction-modification system"/>
    <property type="evidence" value="ECO:0007669"/>
    <property type="project" value="UniProtKB-KW"/>
</dbReference>
<keyword evidence="1 6" id="KW-0489">Methyltransferase</keyword>
<gene>
    <name evidence="9" type="primary">dcm</name>
    <name evidence="9" type="ORF">GMD42_07090</name>
</gene>
<dbReference type="GO" id="GO:0044027">
    <property type="term" value="P:negative regulation of gene expression via chromosomal CpG island methylation"/>
    <property type="evidence" value="ECO:0007669"/>
    <property type="project" value="TreeGrafter"/>
</dbReference>
<dbReference type="SUPFAM" id="SSF53335">
    <property type="entry name" value="S-adenosyl-L-methionine-dependent methyltransferases"/>
    <property type="match status" value="1"/>
</dbReference>
<dbReference type="EMBL" id="WNCL01000017">
    <property type="protein sequence ID" value="MTU43387.1"/>
    <property type="molecule type" value="Genomic_DNA"/>
</dbReference>
<dbReference type="NCBIfam" id="TIGR00675">
    <property type="entry name" value="dcm"/>
    <property type="match status" value="1"/>
</dbReference>
<dbReference type="AlphaFoldDB" id="A0A6I3S2E8"/>
<dbReference type="GO" id="GO:0032259">
    <property type="term" value="P:methylation"/>
    <property type="evidence" value="ECO:0007669"/>
    <property type="project" value="UniProtKB-KW"/>
</dbReference>
<dbReference type="CDD" id="cd00315">
    <property type="entry name" value="Cyt_C5_DNA_methylase"/>
    <property type="match status" value="1"/>
</dbReference>
<dbReference type="InterPro" id="IPR031303">
    <property type="entry name" value="C5_meth_CS"/>
</dbReference>
<keyword evidence="3 6" id="KW-0949">S-adenosyl-L-methionine</keyword>
<dbReference type="GO" id="GO:0003886">
    <property type="term" value="F:DNA (cytosine-5-)-methyltransferase activity"/>
    <property type="evidence" value="ECO:0007669"/>
    <property type="project" value="UniProtKB-EC"/>
</dbReference>
<dbReference type="InterPro" id="IPR018117">
    <property type="entry name" value="C5_DNA_meth_AS"/>
</dbReference>
<comment type="caution">
    <text evidence="9">The sequence shown here is derived from an EMBL/GenBank/DDBJ whole genome shotgun (WGS) entry which is preliminary data.</text>
</comment>
<organism evidence="9 10">
    <name type="scientific">Parasutterella excrementihominis</name>
    <dbReference type="NCBI Taxonomy" id="487175"/>
    <lineage>
        <taxon>Bacteria</taxon>
        <taxon>Pseudomonadati</taxon>
        <taxon>Pseudomonadota</taxon>
        <taxon>Betaproteobacteria</taxon>
        <taxon>Burkholderiales</taxon>
        <taxon>Sutterellaceae</taxon>
        <taxon>Parasutterella</taxon>
    </lineage>
</organism>
<evidence type="ECO:0000256" key="5">
    <source>
        <dbReference type="ARBA" id="ARBA00047422"/>
    </source>
</evidence>
<protein>
    <recommendedName>
        <fullName evidence="8">Cytosine-specific methyltransferase</fullName>
        <ecNumber evidence="8">2.1.1.37</ecNumber>
    </recommendedName>
</protein>
<comment type="similarity">
    <text evidence="6 7">Belongs to the class I-like SAM-binding methyltransferase superfamily. C5-methyltransferase family.</text>
</comment>
<dbReference type="Gene3D" id="3.40.50.150">
    <property type="entry name" value="Vaccinia Virus protein VP39"/>
    <property type="match status" value="1"/>
</dbReference>
<dbReference type="PROSITE" id="PS51679">
    <property type="entry name" value="SAM_MT_C5"/>
    <property type="match status" value="1"/>
</dbReference>
<dbReference type="PANTHER" id="PTHR10629:SF52">
    <property type="entry name" value="DNA (CYTOSINE-5)-METHYLTRANSFERASE 1"/>
    <property type="match status" value="1"/>
</dbReference>
<dbReference type="PANTHER" id="PTHR10629">
    <property type="entry name" value="CYTOSINE-SPECIFIC METHYLTRANSFERASE"/>
    <property type="match status" value="1"/>
</dbReference>
<keyword evidence="4" id="KW-0680">Restriction system</keyword>
<dbReference type="Gene3D" id="3.90.120.10">
    <property type="entry name" value="DNA Methylase, subunit A, domain 2"/>
    <property type="match status" value="1"/>
</dbReference>
<dbReference type="EC" id="2.1.1.37" evidence="8"/>
<evidence type="ECO:0000256" key="3">
    <source>
        <dbReference type="ARBA" id="ARBA00022691"/>
    </source>
</evidence>
<dbReference type="PRINTS" id="PR00105">
    <property type="entry name" value="C5METTRFRASE"/>
</dbReference>
<dbReference type="Proteomes" id="UP000462362">
    <property type="component" value="Unassembled WGS sequence"/>
</dbReference>
<reference evidence="9 10" key="1">
    <citation type="journal article" date="2019" name="Nat. Med.">
        <title>A library of human gut bacterial isolates paired with longitudinal multiomics data enables mechanistic microbiome research.</title>
        <authorList>
            <person name="Poyet M."/>
            <person name="Groussin M."/>
            <person name="Gibbons S.M."/>
            <person name="Avila-Pacheco J."/>
            <person name="Jiang X."/>
            <person name="Kearney S.M."/>
            <person name="Perrotta A.R."/>
            <person name="Berdy B."/>
            <person name="Zhao S."/>
            <person name="Lieberman T.D."/>
            <person name="Swanson P.K."/>
            <person name="Smith M."/>
            <person name="Roesemann S."/>
            <person name="Alexander J.E."/>
            <person name="Rich S.A."/>
            <person name="Livny J."/>
            <person name="Vlamakis H."/>
            <person name="Clish C."/>
            <person name="Bullock K."/>
            <person name="Deik A."/>
            <person name="Scott J."/>
            <person name="Pierce K.A."/>
            <person name="Xavier R.J."/>
            <person name="Alm E.J."/>
        </authorList>
    </citation>
    <scope>NUCLEOTIDE SEQUENCE [LARGE SCALE GENOMIC DNA]</scope>
    <source>
        <strain evidence="9 10">BIOML-A2</strain>
    </source>
</reference>
<evidence type="ECO:0000256" key="1">
    <source>
        <dbReference type="ARBA" id="ARBA00022603"/>
    </source>
</evidence>
<dbReference type="PROSITE" id="PS00095">
    <property type="entry name" value="C5_MTASE_2"/>
    <property type="match status" value="1"/>
</dbReference>
<comment type="catalytic activity">
    <reaction evidence="5 8">
        <text>a 2'-deoxycytidine in DNA + S-adenosyl-L-methionine = a 5-methyl-2'-deoxycytidine in DNA + S-adenosyl-L-homocysteine + H(+)</text>
        <dbReference type="Rhea" id="RHEA:13681"/>
        <dbReference type="Rhea" id="RHEA-COMP:11369"/>
        <dbReference type="Rhea" id="RHEA-COMP:11370"/>
        <dbReference type="ChEBI" id="CHEBI:15378"/>
        <dbReference type="ChEBI" id="CHEBI:57856"/>
        <dbReference type="ChEBI" id="CHEBI:59789"/>
        <dbReference type="ChEBI" id="CHEBI:85452"/>
        <dbReference type="ChEBI" id="CHEBI:85454"/>
        <dbReference type="EC" id="2.1.1.37"/>
    </reaction>
</comment>
<dbReference type="InterPro" id="IPR050390">
    <property type="entry name" value="C5-Methyltransferase"/>
</dbReference>
<accession>A0A6I3S2E8</accession>
<keyword evidence="2 6" id="KW-0808">Transferase</keyword>
<name>A0A6I3S2E8_9BURK</name>
<dbReference type="RefSeq" id="WP_149879545.1">
    <property type="nucleotide sequence ID" value="NZ_WNCA01000017.1"/>
</dbReference>
<evidence type="ECO:0000256" key="6">
    <source>
        <dbReference type="PROSITE-ProRule" id="PRU01016"/>
    </source>
</evidence>
<dbReference type="GO" id="GO:0003677">
    <property type="term" value="F:DNA binding"/>
    <property type="evidence" value="ECO:0007669"/>
    <property type="project" value="TreeGrafter"/>
</dbReference>
<dbReference type="PROSITE" id="PS00094">
    <property type="entry name" value="C5_MTASE_1"/>
    <property type="match status" value="1"/>
</dbReference>